<sequence length="149" mass="16827">MVVKFMKTSESNKVARIRPSLHQEVLGAINLHNPKCTLKLRDLHLKYEDTKTLTETGTNDDSQLVFPVQNNPRTTQESPTPQNQLRRIQPLNNPPSPNFFNHRPLPCNNLNNFNQGPNDNALHQQDYQPALARAVNNVGLRPGPLATYA</sequence>
<dbReference type="EMBL" id="CAXLJM020000060">
    <property type="protein sequence ID" value="CAL8119455.1"/>
    <property type="molecule type" value="Genomic_DNA"/>
</dbReference>
<name>A0ABP1R7T6_9HEXA</name>
<reference evidence="2 3" key="1">
    <citation type="submission" date="2024-08" db="EMBL/GenBank/DDBJ databases">
        <authorList>
            <person name="Cucini C."/>
            <person name="Frati F."/>
        </authorList>
    </citation>
    <scope>NUCLEOTIDE SEQUENCE [LARGE SCALE GENOMIC DNA]</scope>
</reference>
<evidence type="ECO:0000256" key="1">
    <source>
        <dbReference type="SAM" id="MobiDB-lite"/>
    </source>
</evidence>
<organism evidence="2 3">
    <name type="scientific">Orchesella dallaii</name>
    <dbReference type="NCBI Taxonomy" id="48710"/>
    <lineage>
        <taxon>Eukaryota</taxon>
        <taxon>Metazoa</taxon>
        <taxon>Ecdysozoa</taxon>
        <taxon>Arthropoda</taxon>
        <taxon>Hexapoda</taxon>
        <taxon>Collembola</taxon>
        <taxon>Entomobryomorpha</taxon>
        <taxon>Entomobryoidea</taxon>
        <taxon>Orchesellidae</taxon>
        <taxon>Orchesellinae</taxon>
        <taxon>Orchesella</taxon>
    </lineage>
</organism>
<accession>A0ABP1R7T6</accession>
<gene>
    <name evidence="2" type="ORF">ODALV1_LOCUS18558</name>
</gene>
<feature type="region of interest" description="Disordered" evidence="1">
    <location>
        <begin position="54"/>
        <end position="95"/>
    </location>
</feature>
<dbReference type="Proteomes" id="UP001642540">
    <property type="component" value="Unassembled WGS sequence"/>
</dbReference>
<evidence type="ECO:0000313" key="3">
    <source>
        <dbReference type="Proteomes" id="UP001642540"/>
    </source>
</evidence>
<proteinExistence type="predicted"/>
<evidence type="ECO:0000313" key="2">
    <source>
        <dbReference type="EMBL" id="CAL8119455.1"/>
    </source>
</evidence>
<comment type="caution">
    <text evidence="2">The sequence shown here is derived from an EMBL/GenBank/DDBJ whole genome shotgun (WGS) entry which is preliminary data.</text>
</comment>
<feature type="compositionally biased region" description="Polar residues" evidence="1">
    <location>
        <begin position="54"/>
        <end position="86"/>
    </location>
</feature>
<keyword evidence="3" id="KW-1185">Reference proteome</keyword>
<protein>
    <submittedName>
        <fullName evidence="2">Uncharacterized protein</fullName>
    </submittedName>
</protein>